<comment type="caution">
    <text evidence="1">The sequence shown here is derived from an EMBL/GenBank/DDBJ whole genome shotgun (WGS) entry which is preliminary data.</text>
</comment>
<reference evidence="1" key="1">
    <citation type="submission" date="2022-05" db="EMBL/GenBank/DDBJ databases">
        <title>Comparative Genomics of Spacecraft Associated Microbes.</title>
        <authorList>
            <person name="Tran M.T."/>
            <person name="Wright A."/>
            <person name="Seuylemezian A."/>
            <person name="Eisen J."/>
            <person name="Coil D."/>
        </authorList>
    </citation>
    <scope>NUCLEOTIDE SEQUENCE</scope>
    <source>
        <strain evidence="1">FAIRING 10M-2.2</strain>
    </source>
</reference>
<proteinExistence type="predicted"/>
<sequence>MKDVIENVYSPCHGLIEEILVQQSSYVYEWEKLFVIKKSDGTLEEATVGVSGNILAVEVTLGQEVNEQTLLCKLEDDWMITGCE</sequence>
<evidence type="ECO:0000313" key="2">
    <source>
        <dbReference type="Proteomes" id="UP001202289"/>
    </source>
</evidence>
<evidence type="ECO:0000313" key="1">
    <source>
        <dbReference type="EMBL" id="MCM3737641.1"/>
    </source>
</evidence>
<keyword evidence="2" id="KW-1185">Reference proteome</keyword>
<accession>A0ACC6AA66</accession>
<dbReference type="Proteomes" id="UP001202289">
    <property type="component" value="Unassembled WGS sequence"/>
</dbReference>
<dbReference type="EMBL" id="JAMBOP010000026">
    <property type="protein sequence ID" value="MCM3737641.1"/>
    <property type="molecule type" value="Genomic_DNA"/>
</dbReference>
<gene>
    <name evidence="1" type="ORF">M3215_18030</name>
</gene>
<protein>
    <submittedName>
        <fullName evidence="1">Uncharacterized protein</fullName>
    </submittedName>
</protein>
<name>A0ACC6AA66_9BACI</name>
<organism evidence="1 2">
    <name type="scientific">Bacillus cytotoxicus</name>
    <dbReference type="NCBI Taxonomy" id="580165"/>
    <lineage>
        <taxon>Bacteria</taxon>
        <taxon>Bacillati</taxon>
        <taxon>Bacillota</taxon>
        <taxon>Bacilli</taxon>
        <taxon>Bacillales</taxon>
        <taxon>Bacillaceae</taxon>
        <taxon>Bacillus</taxon>
        <taxon>Bacillus cereus group</taxon>
    </lineage>
</organism>